<accession>Q49965</accession>
<dbReference type="PIR" id="T45190">
    <property type="entry name" value="T45190"/>
</dbReference>
<protein>
    <submittedName>
        <fullName evidence="2">U1756r</fullName>
    </submittedName>
</protein>
<dbReference type="AlphaFoldDB" id="Q49965"/>
<organism evidence="2">
    <name type="scientific">Mycobacterium leprae</name>
    <dbReference type="NCBI Taxonomy" id="1769"/>
    <lineage>
        <taxon>Bacteria</taxon>
        <taxon>Bacillati</taxon>
        <taxon>Actinomycetota</taxon>
        <taxon>Actinomycetes</taxon>
        <taxon>Mycobacteriales</taxon>
        <taxon>Mycobacteriaceae</taxon>
        <taxon>Mycobacterium</taxon>
    </lineage>
</organism>
<reference evidence="2" key="2">
    <citation type="submission" date="1995-05" db="EMBL/GenBank/DDBJ databases">
        <authorList>
            <person name="Smith D.R."/>
        </authorList>
    </citation>
    <scope>NUCLEOTIDE SEQUENCE</scope>
</reference>
<evidence type="ECO:0000313" key="2">
    <source>
        <dbReference type="EMBL" id="AAA62887.1"/>
    </source>
</evidence>
<dbReference type="EMBL" id="U15180">
    <property type="protein sequence ID" value="AAA62887.1"/>
    <property type="molecule type" value="Genomic_DNA"/>
</dbReference>
<keyword evidence="1" id="KW-1133">Transmembrane helix</keyword>
<feature type="transmembrane region" description="Helical" evidence="1">
    <location>
        <begin position="37"/>
        <end position="62"/>
    </location>
</feature>
<keyword evidence="1" id="KW-0812">Transmembrane</keyword>
<keyword evidence="1" id="KW-0472">Membrane</keyword>
<proteinExistence type="predicted"/>
<name>Q49965_MYCLR</name>
<sequence length="82" mass="9228">MPNSRIPSIMASPTQHTPYGQIYNNSLRAADIRKAGMFHLLIAVAFTMMGMVADAFTTSLTLRLHQKESSQRTEIAWPVLFF</sequence>
<evidence type="ECO:0000256" key="1">
    <source>
        <dbReference type="SAM" id="Phobius"/>
    </source>
</evidence>
<reference evidence="2" key="1">
    <citation type="submission" date="1994-09" db="EMBL/GenBank/DDBJ databases">
        <authorList>
            <person name="Robison K"/>
        </authorList>
    </citation>
    <scope>NUCLEOTIDE SEQUENCE</scope>
</reference>